<gene>
    <name evidence="2" type="ORF">PFLUV_G00264320</name>
</gene>
<evidence type="ECO:0000313" key="3">
    <source>
        <dbReference type="Proteomes" id="UP000465112"/>
    </source>
</evidence>
<evidence type="ECO:0000256" key="1">
    <source>
        <dbReference type="SAM" id="Phobius"/>
    </source>
</evidence>
<dbReference type="AlphaFoldDB" id="A0A6A5DMR4"/>
<protein>
    <submittedName>
        <fullName evidence="2">Uncharacterized protein</fullName>
    </submittedName>
</protein>
<organism evidence="2 3">
    <name type="scientific">Perca fluviatilis</name>
    <name type="common">European perch</name>
    <dbReference type="NCBI Taxonomy" id="8168"/>
    <lineage>
        <taxon>Eukaryota</taxon>
        <taxon>Metazoa</taxon>
        <taxon>Chordata</taxon>
        <taxon>Craniata</taxon>
        <taxon>Vertebrata</taxon>
        <taxon>Euteleostomi</taxon>
        <taxon>Actinopterygii</taxon>
        <taxon>Neopterygii</taxon>
        <taxon>Teleostei</taxon>
        <taxon>Neoteleostei</taxon>
        <taxon>Acanthomorphata</taxon>
        <taxon>Eupercaria</taxon>
        <taxon>Perciformes</taxon>
        <taxon>Percoidei</taxon>
        <taxon>Percidae</taxon>
        <taxon>Percinae</taxon>
        <taxon>Perca</taxon>
    </lineage>
</organism>
<proteinExistence type="predicted"/>
<reference evidence="2 3" key="1">
    <citation type="submission" date="2019-06" db="EMBL/GenBank/DDBJ databases">
        <title>A chromosome-scale genome assembly of the European perch, Perca fluviatilis.</title>
        <authorList>
            <person name="Roques C."/>
            <person name="Zahm M."/>
            <person name="Cabau C."/>
            <person name="Klopp C."/>
            <person name="Bouchez O."/>
            <person name="Donnadieu C."/>
            <person name="Kuhl H."/>
            <person name="Gislard M."/>
            <person name="Guendouz S."/>
            <person name="Journot L."/>
            <person name="Haffray P."/>
            <person name="Bestin A."/>
            <person name="Morvezen R."/>
            <person name="Feron R."/>
            <person name="Wen M."/>
            <person name="Jouanno E."/>
            <person name="Herpin A."/>
            <person name="Schartl M."/>
            <person name="Postlethwait J."/>
            <person name="Schaerlinger B."/>
            <person name="Chardard D."/>
            <person name="Lecocq T."/>
            <person name="Poncet C."/>
            <person name="Jaffrelo L."/>
            <person name="Lampietro C."/>
            <person name="Guiguen Y."/>
        </authorList>
    </citation>
    <scope>NUCLEOTIDE SEQUENCE [LARGE SCALE GENOMIC DNA]</scope>
    <source>
        <tissue evidence="2">Blood</tissue>
    </source>
</reference>
<sequence>MCFCELEAQEGHLKASLVQISVVCGLLAVFAAFAAGSPLSSIRARFHPHCTAQARSSAAALSHCNVDPAV</sequence>
<evidence type="ECO:0000313" key="2">
    <source>
        <dbReference type="EMBL" id="KAF1372347.1"/>
    </source>
</evidence>
<keyword evidence="1" id="KW-0812">Transmembrane</keyword>
<dbReference type="EMBL" id="VHII01000023">
    <property type="protein sequence ID" value="KAF1372347.1"/>
    <property type="molecule type" value="Genomic_DNA"/>
</dbReference>
<comment type="caution">
    <text evidence="2">The sequence shown here is derived from an EMBL/GenBank/DDBJ whole genome shotgun (WGS) entry which is preliminary data.</text>
</comment>
<feature type="transmembrane region" description="Helical" evidence="1">
    <location>
        <begin position="16"/>
        <end position="35"/>
    </location>
</feature>
<dbReference type="Proteomes" id="UP000465112">
    <property type="component" value="Chromosome 23"/>
</dbReference>
<accession>A0A6A5DMR4</accession>
<name>A0A6A5DMR4_PERFL</name>
<keyword evidence="3" id="KW-1185">Reference proteome</keyword>
<keyword evidence="1" id="KW-0472">Membrane</keyword>
<keyword evidence="1" id="KW-1133">Transmembrane helix</keyword>